<evidence type="ECO:0008006" key="4">
    <source>
        <dbReference type="Google" id="ProtNLM"/>
    </source>
</evidence>
<proteinExistence type="predicted"/>
<dbReference type="Proteomes" id="UP001501475">
    <property type="component" value="Unassembled WGS sequence"/>
</dbReference>
<evidence type="ECO:0000313" key="2">
    <source>
        <dbReference type="EMBL" id="GAA1760672.1"/>
    </source>
</evidence>
<keyword evidence="1" id="KW-0472">Membrane</keyword>
<feature type="transmembrane region" description="Helical" evidence="1">
    <location>
        <begin position="197"/>
        <end position="215"/>
    </location>
</feature>
<organism evidence="2 3">
    <name type="scientific">Nostocoides vanveenii</name>
    <dbReference type="NCBI Taxonomy" id="330835"/>
    <lineage>
        <taxon>Bacteria</taxon>
        <taxon>Bacillati</taxon>
        <taxon>Actinomycetota</taxon>
        <taxon>Actinomycetes</taxon>
        <taxon>Micrococcales</taxon>
        <taxon>Intrasporangiaceae</taxon>
        <taxon>Nostocoides</taxon>
    </lineage>
</organism>
<dbReference type="EMBL" id="BAAAPN010000047">
    <property type="protein sequence ID" value="GAA1760672.1"/>
    <property type="molecule type" value="Genomic_DNA"/>
</dbReference>
<feature type="transmembrane region" description="Helical" evidence="1">
    <location>
        <begin position="159"/>
        <end position="177"/>
    </location>
</feature>
<keyword evidence="1" id="KW-1133">Transmembrane helix</keyword>
<keyword evidence="3" id="KW-1185">Reference proteome</keyword>
<evidence type="ECO:0000313" key="3">
    <source>
        <dbReference type="Proteomes" id="UP001501475"/>
    </source>
</evidence>
<dbReference type="InterPro" id="IPR021354">
    <property type="entry name" value="DUF2975"/>
</dbReference>
<sequence length="229" mass="24328">MSSTARSNRLTQVVVEAIVALAVVMAALTGLGYLIGPYGAGLVHGKPSWPLIGPGQYAMTVETELDTDVTITGAPTTTETTSGTVDAATGQRPAAVGRPITATVEFDGPTAGQRWAWAIWQAAGPLLSAFGLGIVLVMLRSARREDPFDKANLRRLQALTFLVLVGGTLVSWGGAFVRRWLLDNSAVADIVPLDFHFSFLPIIGGVLLAMLTEVWRRGVAMRTELEGLI</sequence>
<feature type="transmembrane region" description="Helical" evidence="1">
    <location>
        <begin position="115"/>
        <end position="139"/>
    </location>
</feature>
<feature type="transmembrane region" description="Helical" evidence="1">
    <location>
        <begin position="12"/>
        <end position="35"/>
    </location>
</feature>
<reference evidence="3" key="1">
    <citation type="journal article" date="2019" name="Int. J. Syst. Evol. Microbiol.">
        <title>The Global Catalogue of Microorganisms (GCM) 10K type strain sequencing project: providing services to taxonomists for standard genome sequencing and annotation.</title>
        <authorList>
            <consortium name="The Broad Institute Genomics Platform"/>
            <consortium name="The Broad Institute Genome Sequencing Center for Infectious Disease"/>
            <person name="Wu L."/>
            <person name="Ma J."/>
        </authorList>
    </citation>
    <scope>NUCLEOTIDE SEQUENCE [LARGE SCALE GENOMIC DNA]</scope>
    <source>
        <strain evidence="3">JCM 15591</strain>
    </source>
</reference>
<name>A0ABP4WR18_9MICO</name>
<accession>A0ABP4WR18</accession>
<dbReference type="Pfam" id="PF11188">
    <property type="entry name" value="DUF2975"/>
    <property type="match status" value="1"/>
</dbReference>
<gene>
    <name evidence="2" type="ORF">GCM10009810_20280</name>
</gene>
<comment type="caution">
    <text evidence="2">The sequence shown here is derived from an EMBL/GenBank/DDBJ whole genome shotgun (WGS) entry which is preliminary data.</text>
</comment>
<protein>
    <recommendedName>
        <fullName evidence="4">DUF2975 domain-containing protein</fullName>
    </recommendedName>
</protein>
<dbReference type="RefSeq" id="WP_344065639.1">
    <property type="nucleotide sequence ID" value="NZ_BAAAPN010000047.1"/>
</dbReference>
<keyword evidence="1" id="KW-0812">Transmembrane</keyword>
<evidence type="ECO:0000256" key="1">
    <source>
        <dbReference type="SAM" id="Phobius"/>
    </source>
</evidence>